<keyword evidence="1" id="KW-0808">Transferase</keyword>
<dbReference type="GO" id="GO:0016603">
    <property type="term" value="F:glutaminyl-peptide cyclotransferase activity"/>
    <property type="evidence" value="ECO:0007669"/>
    <property type="project" value="TreeGrafter"/>
</dbReference>
<evidence type="ECO:0000259" key="3">
    <source>
        <dbReference type="Pfam" id="PF04389"/>
    </source>
</evidence>
<organism evidence="4 5">
    <name type="scientific">Fodinibius roseus</name>
    <dbReference type="NCBI Taxonomy" id="1194090"/>
    <lineage>
        <taxon>Bacteria</taxon>
        <taxon>Pseudomonadati</taxon>
        <taxon>Balneolota</taxon>
        <taxon>Balneolia</taxon>
        <taxon>Balneolales</taxon>
        <taxon>Balneolaceae</taxon>
        <taxon>Fodinibius</taxon>
    </lineage>
</organism>
<dbReference type="Proteomes" id="UP000184041">
    <property type="component" value="Unassembled WGS sequence"/>
</dbReference>
<dbReference type="PANTHER" id="PTHR12283">
    <property type="entry name" value="GLUTAMINYL-PEPTIDE CYCLOTRANSFERASE"/>
    <property type="match status" value="1"/>
</dbReference>
<reference evidence="4 5" key="1">
    <citation type="submission" date="2016-11" db="EMBL/GenBank/DDBJ databases">
        <authorList>
            <person name="Jaros S."/>
            <person name="Januszkiewicz K."/>
            <person name="Wedrychowicz H."/>
        </authorList>
    </citation>
    <scope>NUCLEOTIDE SEQUENCE [LARGE SCALE GENOMIC DNA]</scope>
    <source>
        <strain evidence="4 5">DSM 21986</strain>
    </source>
</reference>
<dbReference type="InterPro" id="IPR040234">
    <property type="entry name" value="QC/QCL"/>
</dbReference>
<dbReference type="EMBL" id="FQUS01000009">
    <property type="protein sequence ID" value="SHF49762.1"/>
    <property type="molecule type" value="Genomic_DNA"/>
</dbReference>
<dbReference type="RefSeq" id="WP_073063177.1">
    <property type="nucleotide sequence ID" value="NZ_FQUS01000009.1"/>
</dbReference>
<dbReference type="PROSITE" id="PS51257">
    <property type="entry name" value="PROKAR_LIPOPROTEIN"/>
    <property type="match status" value="1"/>
</dbReference>
<dbReference type="STRING" id="1194090.SAMN05443144_10999"/>
<proteinExistence type="predicted"/>
<dbReference type="SUPFAM" id="SSF53187">
    <property type="entry name" value="Zn-dependent exopeptidases"/>
    <property type="match status" value="1"/>
</dbReference>
<protein>
    <submittedName>
        <fullName evidence="4">Peptidase family M28</fullName>
    </submittedName>
</protein>
<dbReference type="PANTHER" id="PTHR12283:SF6">
    <property type="entry name" value="GLUTAMINYL-PEPTIDE CYCLOTRANSFERASE-RELATED"/>
    <property type="match status" value="1"/>
</dbReference>
<name>A0A1M5C5S0_9BACT</name>
<evidence type="ECO:0000313" key="4">
    <source>
        <dbReference type="EMBL" id="SHF49762.1"/>
    </source>
</evidence>
<accession>A0A1M5C5S0</accession>
<feature type="domain" description="Peptidase M28" evidence="3">
    <location>
        <begin position="104"/>
        <end position="319"/>
    </location>
</feature>
<dbReference type="InterPro" id="IPR007484">
    <property type="entry name" value="Peptidase_M28"/>
</dbReference>
<dbReference type="AlphaFoldDB" id="A0A1M5C5S0"/>
<dbReference type="OrthoDB" id="9773494at2"/>
<dbReference type="Pfam" id="PF04389">
    <property type="entry name" value="Peptidase_M28"/>
    <property type="match status" value="1"/>
</dbReference>
<keyword evidence="2" id="KW-0012">Acyltransferase</keyword>
<gene>
    <name evidence="4" type="ORF">SAMN05443144_10999</name>
</gene>
<evidence type="ECO:0000256" key="2">
    <source>
        <dbReference type="ARBA" id="ARBA00023315"/>
    </source>
</evidence>
<sequence length="324" mass="36306">MINRILYLPLLVILFSGCDGPDERQQRLNFEKKGREVPAFSADSAYRFVKEQVNVGPRNPGSEGHRQTRKYLLRKFQSYAGAKRVFSQEFTAEGYNGDTLQLTNIIAAFNPRQADRIMLCAHWDTRPRADKDSVNTARPIPGADDGASGAGVLLELARLFRDNPPPIGVDLILFDGEDYGREGDTGHYFLGSRHWSQNPPVRGYAPRFGILLDMVGGEGALFPKEQYSMEYAPALVNELWSIAEEEGYGAMFVNREGNAISDDHVVINRILGIPTIDVIRHSPDRPGMGFAPYWHTHNDNLAIIDKKTLEAVGEILTELVYNRL</sequence>
<dbReference type="GO" id="GO:0008270">
    <property type="term" value="F:zinc ion binding"/>
    <property type="evidence" value="ECO:0007669"/>
    <property type="project" value="TreeGrafter"/>
</dbReference>
<evidence type="ECO:0000313" key="5">
    <source>
        <dbReference type="Proteomes" id="UP000184041"/>
    </source>
</evidence>
<evidence type="ECO:0000256" key="1">
    <source>
        <dbReference type="ARBA" id="ARBA00022679"/>
    </source>
</evidence>
<keyword evidence="5" id="KW-1185">Reference proteome</keyword>
<dbReference type="Gene3D" id="3.40.630.10">
    <property type="entry name" value="Zn peptidases"/>
    <property type="match status" value="1"/>
</dbReference>